<accession>A0A6A6BQ44</accession>
<organism evidence="1 2">
    <name type="scientific">Aplosporella prunicola CBS 121167</name>
    <dbReference type="NCBI Taxonomy" id="1176127"/>
    <lineage>
        <taxon>Eukaryota</taxon>
        <taxon>Fungi</taxon>
        <taxon>Dikarya</taxon>
        <taxon>Ascomycota</taxon>
        <taxon>Pezizomycotina</taxon>
        <taxon>Dothideomycetes</taxon>
        <taxon>Dothideomycetes incertae sedis</taxon>
        <taxon>Botryosphaeriales</taxon>
        <taxon>Aplosporellaceae</taxon>
        <taxon>Aplosporella</taxon>
    </lineage>
</organism>
<protein>
    <submittedName>
        <fullName evidence="1">Uncharacterized protein</fullName>
    </submittedName>
</protein>
<dbReference type="RefSeq" id="XP_033401958.1">
    <property type="nucleotide sequence ID" value="XM_033539786.1"/>
</dbReference>
<keyword evidence="2" id="KW-1185">Reference proteome</keyword>
<dbReference type="Proteomes" id="UP000799438">
    <property type="component" value="Unassembled WGS sequence"/>
</dbReference>
<dbReference type="OrthoDB" id="3935714at2759"/>
<evidence type="ECO:0000313" key="1">
    <source>
        <dbReference type="EMBL" id="KAF2146249.1"/>
    </source>
</evidence>
<proteinExistence type="predicted"/>
<dbReference type="EMBL" id="ML995476">
    <property type="protein sequence ID" value="KAF2146249.1"/>
    <property type="molecule type" value="Genomic_DNA"/>
</dbReference>
<reference evidence="1" key="1">
    <citation type="journal article" date="2020" name="Stud. Mycol.">
        <title>101 Dothideomycetes genomes: a test case for predicting lifestyles and emergence of pathogens.</title>
        <authorList>
            <person name="Haridas S."/>
            <person name="Albert R."/>
            <person name="Binder M."/>
            <person name="Bloem J."/>
            <person name="Labutti K."/>
            <person name="Salamov A."/>
            <person name="Andreopoulos B."/>
            <person name="Baker S."/>
            <person name="Barry K."/>
            <person name="Bills G."/>
            <person name="Bluhm B."/>
            <person name="Cannon C."/>
            <person name="Castanera R."/>
            <person name="Culley D."/>
            <person name="Daum C."/>
            <person name="Ezra D."/>
            <person name="Gonzalez J."/>
            <person name="Henrissat B."/>
            <person name="Kuo A."/>
            <person name="Liang C."/>
            <person name="Lipzen A."/>
            <person name="Lutzoni F."/>
            <person name="Magnuson J."/>
            <person name="Mondo S."/>
            <person name="Nolan M."/>
            <person name="Ohm R."/>
            <person name="Pangilinan J."/>
            <person name="Park H.-J."/>
            <person name="Ramirez L."/>
            <person name="Alfaro M."/>
            <person name="Sun H."/>
            <person name="Tritt A."/>
            <person name="Yoshinaga Y."/>
            <person name="Zwiers L.-H."/>
            <person name="Turgeon B."/>
            <person name="Goodwin S."/>
            <person name="Spatafora J."/>
            <person name="Crous P."/>
            <person name="Grigoriev I."/>
        </authorList>
    </citation>
    <scope>NUCLEOTIDE SEQUENCE</scope>
    <source>
        <strain evidence="1">CBS 121167</strain>
    </source>
</reference>
<sequence length="655" mass="73017">MFSPEDIRELAQAFPNSSNPPLAQGETALRLAPSPGGDGFVNLSFVMKLLNDEIEMSLEPRLLISTLALQFGVDKNTIYELLDSNNTNVLLSKDRQHINPKPEATRLKESLIDVARSSVVYAVDFADTKDITLEGVRTLVSADESPTQRLALYPSAVTLADLQNAIIYSPTFLKYLVSDSREVLKKTQELGGPGVESVPRGSYPEQFLQLVLDELKPDLNGRFSIREGKIWFTAISHLEEQREKRLKDLVYGKIPKVGLQWFIELLPEQHPDVGSATKFIKKSYANDVLFFFDTVVSKKWYNDTVESKSKELNEKQFINVSEPFHDFSPEAAREAAAQAHSDVLGPTRQNEEQCTVAEGIFPYLIRYELFTKIQTSFAERVQQHAKYLWERTDQLPESELTLDIPSVLQEPAAQYELPAPFLQILLRCRMDGRAKSTFNATLAQLEAETNVQFAQFWQDRVVTRFELYNAGAAAIADAKLRAQLEDLLRDYVTKELVSDAISRAESRGLVRGARTPRALKKLQTALETDGKTVAAVQAFLQKFTSKLDIVPLDTATLAARKDANVADMARGMHKDSDGPRLFLTCVVVLLARKQEGVVYATGKFAPKLLKMLKAAGLEEDVGAKLERLKEAVKAGKVSDAERGEMRALASSGVEA</sequence>
<dbReference type="GeneID" id="54297282"/>
<dbReference type="AlphaFoldDB" id="A0A6A6BQ44"/>
<name>A0A6A6BQ44_9PEZI</name>
<gene>
    <name evidence="1" type="ORF">K452DRAFT_283525</name>
</gene>
<evidence type="ECO:0000313" key="2">
    <source>
        <dbReference type="Proteomes" id="UP000799438"/>
    </source>
</evidence>